<reference evidence="9" key="1">
    <citation type="submission" date="2019-06" db="EMBL/GenBank/DDBJ databases">
        <authorList>
            <person name="Zheng W."/>
        </authorList>
    </citation>
    <scope>NUCLEOTIDE SEQUENCE</scope>
    <source>
        <strain evidence="9">QDHG01</strain>
    </source>
</reference>
<organism evidence="9 10">
    <name type="scientific">Halteria grandinella</name>
    <dbReference type="NCBI Taxonomy" id="5974"/>
    <lineage>
        <taxon>Eukaryota</taxon>
        <taxon>Sar</taxon>
        <taxon>Alveolata</taxon>
        <taxon>Ciliophora</taxon>
        <taxon>Intramacronucleata</taxon>
        <taxon>Spirotrichea</taxon>
        <taxon>Stichotrichia</taxon>
        <taxon>Sporadotrichida</taxon>
        <taxon>Halteriidae</taxon>
        <taxon>Halteria</taxon>
    </lineage>
</organism>
<name>A0A8J8NK77_HALGN</name>
<evidence type="ECO:0000256" key="7">
    <source>
        <dbReference type="SAM" id="SignalP"/>
    </source>
</evidence>
<dbReference type="EMBL" id="RRYP01013301">
    <property type="protein sequence ID" value="TNV76587.1"/>
    <property type="molecule type" value="Genomic_DNA"/>
</dbReference>
<gene>
    <name evidence="9" type="ORF">FGO68_gene16078</name>
</gene>
<dbReference type="GO" id="GO:0008270">
    <property type="term" value="F:zinc ion binding"/>
    <property type="evidence" value="ECO:0007669"/>
    <property type="project" value="InterPro"/>
</dbReference>
<dbReference type="PANTHER" id="PTHR18952:SF265">
    <property type="entry name" value="CARBONIC ANHYDRASE"/>
    <property type="match status" value="1"/>
</dbReference>
<accession>A0A8J8NK77</accession>
<evidence type="ECO:0000313" key="10">
    <source>
        <dbReference type="Proteomes" id="UP000785679"/>
    </source>
</evidence>
<comment type="catalytic activity">
    <reaction evidence="6">
        <text>hydrogencarbonate + H(+) = CO2 + H2O</text>
        <dbReference type="Rhea" id="RHEA:10748"/>
        <dbReference type="ChEBI" id="CHEBI:15377"/>
        <dbReference type="ChEBI" id="CHEBI:15378"/>
        <dbReference type="ChEBI" id="CHEBI:16526"/>
        <dbReference type="ChEBI" id="CHEBI:17544"/>
        <dbReference type="EC" id="4.2.1.1"/>
    </reaction>
</comment>
<dbReference type="GO" id="GO:0004089">
    <property type="term" value="F:carbonate dehydratase activity"/>
    <property type="evidence" value="ECO:0007669"/>
    <property type="project" value="UniProtKB-EC"/>
</dbReference>
<dbReference type="Pfam" id="PF00194">
    <property type="entry name" value="Carb_anhydrase"/>
    <property type="match status" value="1"/>
</dbReference>
<dbReference type="CDD" id="cd03124">
    <property type="entry name" value="alpha_CA_prokaryotic_like"/>
    <property type="match status" value="1"/>
</dbReference>
<sequence>MSPVLILLLLLPPLITAVSSPLQASSTTWNYTLQGKDWPGLCQTGLRQSPINVPLAHDDGERAQLKEAGGMDVRMWHPYQKGNVVSLVHNTIQADVSGLGQMVFVNQHGTVGQYEPMQLHFHAPSEHMYGGKQYELEMHIVYKSLDIEGKLGVVSVMFDSREEYSGVNNGKSNTFIESLKVREFVKSMVNGAPSIQQLSIENELPLMRLLQRLDTSQIYHYDGSLTTPVCSEVVSWVLIPDIQAMQKDQIQYFNAMWKDSPQFANGYGNNRLTQPINGRHIYAKSIPINPLPTNS</sequence>
<evidence type="ECO:0000256" key="1">
    <source>
        <dbReference type="ARBA" id="ARBA00010718"/>
    </source>
</evidence>
<dbReference type="PANTHER" id="PTHR18952">
    <property type="entry name" value="CARBONIC ANHYDRASE"/>
    <property type="match status" value="1"/>
</dbReference>
<feature type="domain" description="Alpha-carbonic anhydrase" evidence="8">
    <location>
        <begin position="27"/>
        <end position="285"/>
    </location>
</feature>
<keyword evidence="5" id="KW-0456">Lyase</keyword>
<evidence type="ECO:0000256" key="6">
    <source>
        <dbReference type="ARBA" id="ARBA00048348"/>
    </source>
</evidence>
<dbReference type="EC" id="4.2.1.1" evidence="2"/>
<dbReference type="SUPFAM" id="SSF51069">
    <property type="entry name" value="Carbonic anhydrase"/>
    <property type="match status" value="1"/>
</dbReference>
<dbReference type="PROSITE" id="PS51144">
    <property type="entry name" value="ALPHA_CA_2"/>
    <property type="match status" value="1"/>
</dbReference>
<evidence type="ECO:0000313" key="9">
    <source>
        <dbReference type="EMBL" id="TNV76587.1"/>
    </source>
</evidence>
<keyword evidence="4" id="KW-0862">Zinc</keyword>
<comment type="similarity">
    <text evidence="1">Belongs to the alpha-carbonic anhydrase family.</text>
</comment>
<dbReference type="InterPro" id="IPR023561">
    <property type="entry name" value="Carbonic_anhydrase_a-class"/>
</dbReference>
<evidence type="ECO:0000256" key="4">
    <source>
        <dbReference type="ARBA" id="ARBA00022833"/>
    </source>
</evidence>
<dbReference type="InterPro" id="IPR036398">
    <property type="entry name" value="CA_dom_sf"/>
</dbReference>
<keyword evidence="10" id="KW-1185">Reference proteome</keyword>
<evidence type="ECO:0000256" key="5">
    <source>
        <dbReference type="ARBA" id="ARBA00023239"/>
    </source>
</evidence>
<proteinExistence type="inferred from homology"/>
<dbReference type="Proteomes" id="UP000785679">
    <property type="component" value="Unassembled WGS sequence"/>
</dbReference>
<evidence type="ECO:0000256" key="3">
    <source>
        <dbReference type="ARBA" id="ARBA00022723"/>
    </source>
</evidence>
<comment type="caution">
    <text evidence="9">The sequence shown here is derived from an EMBL/GenBank/DDBJ whole genome shotgun (WGS) entry which is preliminary data.</text>
</comment>
<keyword evidence="3" id="KW-0479">Metal-binding</keyword>
<dbReference type="SMART" id="SM01057">
    <property type="entry name" value="Carb_anhydrase"/>
    <property type="match status" value="1"/>
</dbReference>
<feature type="chain" id="PRO_5035286275" description="carbonic anhydrase" evidence="7">
    <location>
        <begin position="18"/>
        <end position="295"/>
    </location>
</feature>
<evidence type="ECO:0000259" key="8">
    <source>
        <dbReference type="PROSITE" id="PS51144"/>
    </source>
</evidence>
<dbReference type="AlphaFoldDB" id="A0A8J8NK77"/>
<evidence type="ECO:0000256" key="2">
    <source>
        <dbReference type="ARBA" id="ARBA00012925"/>
    </source>
</evidence>
<protein>
    <recommendedName>
        <fullName evidence="2">carbonic anhydrase</fullName>
        <ecNumber evidence="2">4.2.1.1</ecNumber>
    </recommendedName>
</protein>
<dbReference type="Gene3D" id="3.10.200.10">
    <property type="entry name" value="Alpha carbonic anhydrase"/>
    <property type="match status" value="1"/>
</dbReference>
<keyword evidence="7" id="KW-0732">Signal</keyword>
<dbReference type="OrthoDB" id="5986706at2759"/>
<feature type="signal peptide" evidence="7">
    <location>
        <begin position="1"/>
        <end position="17"/>
    </location>
</feature>
<dbReference type="InterPro" id="IPR001148">
    <property type="entry name" value="CA_dom"/>
</dbReference>
<dbReference type="InterPro" id="IPR041891">
    <property type="entry name" value="Alpha_CA_prokaryot-like"/>
</dbReference>